<gene>
    <name evidence="4" type="primary">14KD_7</name>
    <name evidence="4" type="ORF">CK203_023879</name>
</gene>
<feature type="domain" description="Bifunctional inhibitor/plant lipid transfer protein/seed storage helical" evidence="3">
    <location>
        <begin position="50"/>
        <end position="132"/>
    </location>
</feature>
<feature type="chain" id="PRO_5019532691" evidence="2">
    <location>
        <begin position="26"/>
        <end position="133"/>
    </location>
</feature>
<dbReference type="Gene3D" id="1.10.110.10">
    <property type="entry name" value="Plant lipid-transfer and hydrophobic proteins"/>
    <property type="match status" value="1"/>
</dbReference>
<keyword evidence="2" id="KW-0732">Signal</keyword>
<comment type="similarity">
    <text evidence="1">Belongs to the plant LTP family. PEARLI1 subfamily.</text>
</comment>
<proteinExistence type="inferred from homology"/>
<reference evidence="4 5" key="1">
    <citation type="journal article" date="2018" name="PLoS Genet.">
        <title>Population sequencing reveals clonal diversity and ancestral inbreeding in the grapevine cultivar Chardonnay.</title>
        <authorList>
            <person name="Roach M.J."/>
            <person name="Johnson D.L."/>
            <person name="Bohlmann J."/>
            <person name="van Vuuren H.J."/>
            <person name="Jones S.J."/>
            <person name="Pretorius I.S."/>
            <person name="Schmidt S.A."/>
            <person name="Borneman A.R."/>
        </authorList>
    </citation>
    <scope>NUCLEOTIDE SEQUENCE [LARGE SCALE GENOMIC DNA]</scope>
    <source>
        <strain evidence="5">cv. Chardonnay</strain>
        <tissue evidence="4">Leaf</tissue>
    </source>
</reference>
<organism evidence="4 5">
    <name type="scientific">Vitis vinifera</name>
    <name type="common">Grape</name>
    <dbReference type="NCBI Taxonomy" id="29760"/>
    <lineage>
        <taxon>Eukaryota</taxon>
        <taxon>Viridiplantae</taxon>
        <taxon>Streptophyta</taxon>
        <taxon>Embryophyta</taxon>
        <taxon>Tracheophyta</taxon>
        <taxon>Spermatophyta</taxon>
        <taxon>Magnoliopsida</taxon>
        <taxon>eudicotyledons</taxon>
        <taxon>Gunneridae</taxon>
        <taxon>Pentapetalae</taxon>
        <taxon>rosids</taxon>
        <taxon>Vitales</taxon>
        <taxon>Vitaceae</taxon>
        <taxon>Viteae</taxon>
        <taxon>Vitis</taxon>
    </lineage>
</organism>
<dbReference type="SUPFAM" id="SSF47699">
    <property type="entry name" value="Bifunctional inhibitor/lipid-transfer protein/seed storage 2S albumin"/>
    <property type="match status" value="1"/>
</dbReference>
<dbReference type="SMART" id="SM00499">
    <property type="entry name" value="AAI"/>
    <property type="match status" value="1"/>
</dbReference>
<dbReference type="PANTHER" id="PTHR31731">
    <property type="match status" value="1"/>
</dbReference>
<dbReference type="InterPro" id="IPR027923">
    <property type="entry name" value="Hydrophob_seed_dom"/>
</dbReference>
<feature type="signal peptide" evidence="2">
    <location>
        <begin position="1"/>
        <end position="25"/>
    </location>
</feature>
<comment type="caution">
    <text evidence="4">The sequence shown here is derived from an EMBL/GenBank/DDBJ whole genome shotgun (WGS) entry which is preliminary data.</text>
</comment>
<name>A0A438JAB5_VITVI</name>
<sequence>MASKVIASTSLLMSLNLLFFTLVSSNHVLCPQPRENPRRFLHNSPATPTCSVDTLKLGVCAGLLNGLVHLGVGTLANTPCCSLLDNLVDLEAAVCLCMIIKANILGINLSDPVALSLLLNYCGKNVPSGFQCA</sequence>
<dbReference type="InterPro" id="IPR036312">
    <property type="entry name" value="Bifun_inhib/LTP/seed_sf"/>
</dbReference>
<evidence type="ECO:0000259" key="3">
    <source>
        <dbReference type="SMART" id="SM00499"/>
    </source>
</evidence>
<dbReference type="CDD" id="cd01958">
    <property type="entry name" value="HPS_like"/>
    <property type="match status" value="1"/>
</dbReference>
<dbReference type="Pfam" id="PF14547">
    <property type="entry name" value="Hydrophob_seed"/>
    <property type="match status" value="1"/>
</dbReference>
<protein>
    <submittedName>
        <fullName evidence="4">14 kDa proline-rich protein DC2.15</fullName>
    </submittedName>
</protein>
<evidence type="ECO:0000313" key="5">
    <source>
        <dbReference type="Proteomes" id="UP000288805"/>
    </source>
</evidence>
<dbReference type="InterPro" id="IPR016140">
    <property type="entry name" value="Bifunc_inhib/LTP/seed_store"/>
</dbReference>
<dbReference type="AlphaFoldDB" id="A0A438JAB5"/>
<dbReference type="EMBL" id="QGNW01000054">
    <property type="protein sequence ID" value="RVX05911.1"/>
    <property type="molecule type" value="Genomic_DNA"/>
</dbReference>
<dbReference type="Proteomes" id="UP000288805">
    <property type="component" value="Unassembled WGS sequence"/>
</dbReference>
<accession>A0A438JAB5</accession>
<evidence type="ECO:0000313" key="4">
    <source>
        <dbReference type="EMBL" id="RVX05911.1"/>
    </source>
</evidence>
<dbReference type="InterPro" id="IPR051636">
    <property type="entry name" value="Plant_LTP/defense-related"/>
</dbReference>
<evidence type="ECO:0000256" key="1">
    <source>
        <dbReference type="ARBA" id="ARBA00008965"/>
    </source>
</evidence>
<evidence type="ECO:0000256" key="2">
    <source>
        <dbReference type="SAM" id="SignalP"/>
    </source>
</evidence>